<feature type="domain" description="HNH nuclease" evidence="1">
    <location>
        <begin position="40"/>
        <end position="99"/>
    </location>
</feature>
<dbReference type="InterPro" id="IPR003615">
    <property type="entry name" value="HNH_nuc"/>
</dbReference>
<sequence>MADSENTTPLPGAGRPFMPIPKHLDRVKALRRAMEGVSQPVLLHQLQAGRCFYCDKPIGTASHAPKRPDGWTIDHVIPQTFGGARFFGNKVLSCAACNGAKGNRLPTDLELAAVRQLWAAVLIINPGAAPLRARPASATH</sequence>
<keyword evidence="2" id="KW-0540">Nuclease</keyword>
<reference evidence="2 3" key="1">
    <citation type="submission" date="2019-06" db="EMBL/GenBank/DDBJ databases">
        <title>Genomic Encyclopedia of Type Strains, Phase IV (KMG-V): Genome sequencing to study the core and pangenomes of soil and plant-associated prokaryotes.</title>
        <authorList>
            <person name="Whitman W."/>
        </authorList>
    </citation>
    <scope>NUCLEOTIDE SEQUENCE [LARGE SCALE GENOMIC DNA]</scope>
    <source>
        <strain evidence="2 3">BR 11650</strain>
    </source>
</reference>
<name>A0A560BSN8_AZOBR</name>
<proteinExistence type="predicted"/>
<dbReference type="InterPro" id="IPR029471">
    <property type="entry name" value="HNH_5"/>
</dbReference>
<dbReference type="PANTHER" id="PTHR33877:SF2">
    <property type="entry name" value="OS07G0170200 PROTEIN"/>
    <property type="match status" value="1"/>
</dbReference>
<dbReference type="GO" id="GO:0004519">
    <property type="term" value="F:endonuclease activity"/>
    <property type="evidence" value="ECO:0007669"/>
    <property type="project" value="UniProtKB-KW"/>
</dbReference>
<evidence type="ECO:0000259" key="1">
    <source>
        <dbReference type="SMART" id="SM00507"/>
    </source>
</evidence>
<keyword evidence="2" id="KW-0378">Hydrolase</keyword>
<dbReference type="AlphaFoldDB" id="A0A560BSN8"/>
<dbReference type="EMBL" id="VITH01000023">
    <property type="protein sequence ID" value="TWA75630.1"/>
    <property type="molecule type" value="Genomic_DNA"/>
</dbReference>
<accession>A0A560BSN8</accession>
<comment type="caution">
    <text evidence="2">The sequence shown here is derived from an EMBL/GenBank/DDBJ whole genome shotgun (WGS) entry which is preliminary data.</text>
</comment>
<dbReference type="Gene3D" id="1.10.30.50">
    <property type="match status" value="1"/>
</dbReference>
<evidence type="ECO:0000313" key="3">
    <source>
        <dbReference type="Proteomes" id="UP000318529"/>
    </source>
</evidence>
<dbReference type="PANTHER" id="PTHR33877">
    <property type="entry name" value="SLL1193 PROTEIN"/>
    <property type="match status" value="1"/>
</dbReference>
<dbReference type="InterPro" id="IPR052892">
    <property type="entry name" value="NA-targeting_endonuclease"/>
</dbReference>
<gene>
    <name evidence="2" type="ORF">FBZ83_12357</name>
</gene>
<keyword evidence="2" id="KW-0255">Endonuclease</keyword>
<organism evidence="2 3">
    <name type="scientific">Azospirillum brasilense</name>
    <dbReference type="NCBI Taxonomy" id="192"/>
    <lineage>
        <taxon>Bacteria</taxon>
        <taxon>Pseudomonadati</taxon>
        <taxon>Pseudomonadota</taxon>
        <taxon>Alphaproteobacteria</taxon>
        <taxon>Rhodospirillales</taxon>
        <taxon>Azospirillaceae</taxon>
        <taxon>Azospirillum</taxon>
    </lineage>
</organism>
<dbReference type="Proteomes" id="UP000318529">
    <property type="component" value="Unassembled WGS sequence"/>
</dbReference>
<dbReference type="Pfam" id="PF14279">
    <property type="entry name" value="HNH_5"/>
    <property type="match status" value="1"/>
</dbReference>
<protein>
    <submittedName>
        <fullName evidence="2">HNH endonuclease</fullName>
    </submittedName>
</protein>
<evidence type="ECO:0000313" key="2">
    <source>
        <dbReference type="EMBL" id="TWA75630.1"/>
    </source>
</evidence>
<dbReference type="SMART" id="SM00507">
    <property type="entry name" value="HNHc"/>
    <property type="match status" value="1"/>
</dbReference>